<keyword evidence="2" id="KW-1185">Reference proteome</keyword>
<dbReference type="AlphaFoldDB" id="A0A7Y9TJL9"/>
<gene>
    <name evidence="1" type="ORF">HDF17_000704</name>
</gene>
<sequence length="233" mass="25949">MSTDTIHTALMDVADEGEHTIALGDGLSLVRPNDQLLSHRWDWAQGKGEMDEEATASRTYFANTSSTSLGKTYAQRRNGGANRFYAGLMAFQVIKPIRTLGFIYRRQQIERRPPMQPGRWAMANKFDAGMLAQVPAMIQRIQPVMDGSNVEHKNALTLLQLGLEHFHPYIAGLLWVTGLEAIFDSGGREEFKKKLCDCLGSQTMAFSNWHSEPGAPPIQWMNSPFLSICSGTS</sequence>
<dbReference type="RefSeq" id="WP_179487805.1">
    <property type="nucleotide sequence ID" value="NZ_JACCCW010000001.1"/>
</dbReference>
<comment type="caution">
    <text evidence="1">The sequence shown here is derived from an EMBL/GenBank/DDBJ whole genome shotgun (WGS) entry which is preliminary data.</text>
</comment>
<accession>A0A7Y9TJL9</accession>
<dbReference type="Proteomes" id="UP000589520">
    <property type="component" value="Unassembled WGS sequence"/>
</dbReference>
<protein>
    <submittedName>
        <fullName evidence="1">Uncharacterized protein</fullName>
    </submittedName>
</protein>
<name>A0A7Y9TJL9_9BACT</name>
<evidence type="ECO:0000313" key="2">
    <source>
        <dbReference type="Proteomes" id="UP000589520"/>
    </source>
</evidence>
<proteinExistence type="predicted"/>
<reference evidence="1 2" key="1">
    <citation type="submission" date="2020-07" db="EMBL/GenBank/DDBJ databases">
        <title>Genomic Encyclopedia of Type Strains, Phase IV (KMG-V): Genome sequencing to study the core and pangenomes of soil and plant-associated prokaryotes.</title>
        <authorList>
            <person name="Whitman W."/>
        </authorList>
    </citation>
    <scope>NUCLEOTIDE SEQUENCE [LARGE SCALE GENOMIC DNA]</scope>
    <source>
        <strain evidence="1 2">X4EP2</strain>
    </source>
</reference>
<evidence type="ECO:0000313" key="1">
    <source>
        <dbReference type="EMBL" id="NYF78417.1"/>
    </source>
</evidence>
<organism evidence="1 2">
    <name type="scientific">Granulicella arctica</name>
    <dbReference type="NCBI Taxonomy" id="940613"/>
    <lineage>
        <taxon>Bacteria</taxon>
        <taxon>Pseudomonadati</taxon>
        <taxon>Acidobacteriota</taxon>
        <taxon>Terriglobia</taxon>
        <taxon>Terriglobales</taxon>
        <taxon>Acidobacteriaceae</taxon>
        <taxon>Granulicella</taxon>
    </lineage>
</organism>
<dbReference type="EMBL" id="JACCCW010000001">
    <property type="protein sequence ID" value="NYF78417.1"/>
    <property type="molecule type" value="Genomic_DNA"/>
</dbReference>